<proteinExistence type="predicted"/>
<evidence type="ECO:0000259" key="5">
    <source>
        <dbReference type="PROSITE" id="PS50977"/>
    </source>
</evidence>
<gene>
    <name evidence="6" type="ORF">GCM10022247_08840</name>
</gene>
<name>A0ABP7R3G2_9PSEU</name>
<keyword evidence="7" id="KW-1185">Reference proteome</keyword>
<dbReference type="PANTHER" id="PTHR30055:SF209">
    <property type="entry name" value="POSSIBLE TRANSCRIPTIONAL REGULATORY PROTEIN (PROBABLY TETR-FAMILY)"/>
    <property type="match status" value="1"/>
</dbReference>
<feature type="DNA-binding region" description="H-T-H motif" evidence="4">
    <location>
        <begin position="39"/>
        <end position="58"/>
    </location>
</feature>
<evidence type="ECO:0000256" key="1">
    <source>
        <dbReference type="ARBA" id="ARBA00023015"/>
    </source>
</evidence>
<dbReference type="PANTHER" id="PTHR30055">
    <property type="entry name" value="HTH-TYPE TRANSCRIPTIONAL REGULATOR RUTR"/>
    <property type="match status" value="1"/>
</dbReference>
<keyword evidence="3" id="KW-0804">Transcription</keyword>
<sequence>MFLYPAGVPRPKVHDDALRARLLDRAAETLSTHGPEGLSLRKLAADVGTSTTAVYSLFGGKPALLRELYLEAFRRFGERLSTVERTGDPVEDLVQLGIAYRESARADPHLYSIMFSTMVPGFEPDTEATQRAVSTLRPLMEMVRAGIDSGHFAGYRAEEIALASWALVHGLVSLESRDHMPPGIDVTANFETVLRAQARGWCSAPE</sequence>
<dbReference type="Gene3D" id="1.10.357.10">
    <property type="entry name" value="Tetracycline Repressor, domain 2"/>
    <property type="match status" value="1"/>
</dbReference>
<keyword evidence="2 4" id="KW-0238">DNA-binding</keyword>
<evidence type="ECO:0000256" key="4">
    <source>
        <dbReference type="PROSITE-ProRule" id="PRU00335"/>
    </source>
</evidence>
<dbReference type="PROSITE" id="PS50977">
    <property type="entry name" value="HTH_TETR_2"/>
    <property type="match status" value="1"/>
</dbReference>
<dbReference type="InterPro" id="IPR001647">
    <property type="entry name" value="HTH_TetR"/>
</dbReference>
<accession>A0ABP7R3G2</accession>
<organism evidence="6 7">
    <name type="scientific">Allokutzneria multivorans</name>
    <dbReference type="NCBI Taxonomy" id="1142134"/>
    <lineage>
        <taxon>Bacteria</taxon>
        <taxon>Bacillati</taxon>
        <taxon>Actinomycetota</taxon>
        <taxon>Actinomycetes</taxon>
        <taxon>Pseudonocardiales</taxon>
        <taxon>Pseudonocardiaceae</taxon>
        <taxon>Allokutzneria</taxon>
    </lineage>
</organism>
<protein>
    <submittedName>
        <fullName evidence="6">TetR/AcrR family transcriptional regulator</fullName>
    </submittedName>
</protein>
<dbReference type="InterPro" id="IPR036271">
    <property type="entry name" value="Tet_transcr_reg_TetR-rel_C_sf"/>
</dbReference>
<dbReference type="Pfam" id="PF00440">
    <property type="entry name" value="TetR_N"/>
    <property type="match status" value="1"/>
</dbReference>
<evidence type="ECO:0000256" key="3">
    <source>
        <dbReference type="ARBA" id="ARBA00023163"/>
    </source>
</evidence>
<dbReference type="Proteomes" id="UP001501747">
    <property type="component" value="Unassembled WGS sequence"/>
</dbReference>
<evidence type="ECO:0000256" key="2">
    <source>
        <dbReference type="ARBA" id="ARBA00023125"/>
    </source>
</evidence>
<dbReference type="Pfam" id="PF13305">
    <property type="entry name" value="TetR_C_33"/>
    <property type="match status" value="1"/>
</dbReference>
<dbReference type="InterPro" id="IPR050109">
    <property type="entry name" value="HTH-type_TetR-like_transc_reg"/>
</dbReference>
<dbReference type="InterPro" id="IPR009057">
    <property type="entry name" value="Homeodomain-like_sf"/>
</dbReference>
<dbReference type="SUPFAM" id="SSF48498">
    <property type="entry name" value="Tetracyclin repressor-like, C-terminal domain"/>
    <property type="match status" value="1"/>
</dbReference>
<comment type="caution">
    <text evidence="6">The sequence shown here is derived from an EMBL/GenBank/DDBJ whole genome shotgun (WGS) entry which is preliminary data.</text>
</comment>
<dbReference type="EMBL" id="BAABAL010000005">
    <property type="protein sequence ID" value="GAA3991989.1"/>
    <property type="molecule type" value="Genomic_DNA"/>
</dbReference>
<keyword evidence="1" id="KW-0805">Transcription regulation</keyword>
<dbReference type="SUPFAM" id="SSF46689">
    <property type="entry name" value="Homeodomain-like"/>
    <property type="match status" value="1"/>
</dbReference>
<dbReference type="InterPro" id="IPR025996">
    <property type="entry name" value="MT1864/Rv1816-like_C"/>
</dbReference>
<reference evidence="7" key="1">
    <citation type="journal article" date="2019" name="Int. J. Syst. Evol. Microbiol.">
        <title>The Global Catalogue of Microorganisms (GCM) 10K type strain sequencing project: providing services to taxonomists for standard genome sequencing and annotation.</title>
        <authorList>
            <consortium name="The Broad Institute Genomics Platform"/>
            <consortium name="The Broad Institute Genome Sequencing Center for Infectious Disease"/>
            <person name="Wu L."/>
            <person name="Ma J."/>
        </authorList>
    </citation>
    <scope>NUCLEOTIDE SEQUENCE [LARGE SCALE GENOMIC DNA]</scope>
    <source>
        <strain evidence="7">JCM 17342</strain>
    </source>
</reference>
<evidence type="ECO:0000313" key="7">
    <source>
        <dbReference type="Proteomes" id="UP001501747"/>
    </source>
</evidence>
<evidence type="ECO:0000313" key="6">
    <source>
        <dbReference type="EMBL" id="GAA3991989.1"/>
    </source>
</evidence>
<feature type="domain" description="HTH tetR-type" evidence="5">
    <location>
        <begin position="16"/>
        <end position="76"/>
    </location>
</feature>